<proteinExistence type="predicted"/>
<sequence>MMDMSGNINEFELYCQGKPPEARESLRPVRQIILDAVPSVSEGRVHFYLVCHFGGGSVAKLHLDAKQQVTITFVTGEDLTDPAKLLKGSSSVRTIKVTSAAVLGKHRDAIGDLLRQSFALISERFDGSENFITLRPDQPSP</sequence>
<dbReference type="EMBL" id="QFBC01000010">
    <property type="protein sequence ID" value="PWE54436.1"/>
    <property type="molecule type" value="Genomic_DNA"/>
</dbReference>
<dbReference type="SUPFAM" id="SSF159888">
    <property type="entry name" value="YdhG-like"/>
    <property type="match status" value="1"/>
</dbReference>
<keyword evidence="3" id="KW-1185">Reference proteome</keyword>
<gene>
    <name evidence="2" type="ORF">DEM27_20220</name>
</gene>
<dbReference type="Pfam" id="PF08818">
    <property type="entry name" value="DUF1801"/>
    <property type="match status" value="1"/>
</dbReference>
<evidence type="ECO:0000313" key="2">
    <source>
        <dbReference type="EMBL" id="PWE54436.1"/>
    </source>
</evidence>
<reference evidence="2 3" key="1">
    <citation type="submission" date="2018-05" db="EMBL/GenBank/DDBJ databases">
        <title>The draft genome of strain NS-104.</title>
        <authorList>
            <person name="Hang P."/>
            <person name="Jiang J."/>
        </authorList>
    </citation>
    <scope>NUCLEOTIDE SEQUENCE [LARGE SCALE GENOMIC DNA]</scope>
    <source>
        <strain evidence="2 3">NS-104</strain>
    </source>
</reference>
<dbReference type="AlphaFoldDB" id="A0A2U2DMA0"/>
<name>A0A2U2DMA0_9HYPH</name>
<dbReference type="OrthoDB" id="9973934at2"/>
<feature type="domain" description="YdhG-like" evidence="1">
    <location>
        <begin position="23"/>
        <end position="116"/>
    </location>
</feature>
<protein>
    <recommendedName>
        <fullName evidence="1">YdhG-like domain-containing protein</fullName>
    </recommendedName>
</protein>
<dbReference type="InterPro" id="IPR014922">
    <property type="entry name" value="YdhG-like"/>
</dbReference>
<organism evidence="2 3">
    <name type="scientific">Metarhizobium album</name>
    <dbReference type="NCBI Taxonomy" id="2182425"/>
    <lineage>
        <taxon>Bacteria</taxon>
        <taxon>Pseudomonadati</taxon>
        <taxon>Pseudomonadota</taxon>
        <taxon>Alphaproteobacteria</taxon>
        <taxon>Hyphomicrobiales</taxon>
        <taxon>Rhizobiaceae</taxon>
        <taxon>Metarhizobium</taxon>
    </lineage>
</organism>
<evidence type="ECO:0000313" key="3">
    <source>
        <dbReference type="Proteomes" id="UP000245252"/>
    </source>
</evidence>
<accession>A0A2U2DMA0</accession>
<evidence type="ECO:0000259" key="1">
    <source>
        <dbReference type="Pfam" id="PF08818"/>
    </source>
</evidence>
<dbReference type="Proteomes" id="UP000245252">
    <property type="component" value="Unassembled WGS sequence"/>
</dbReference>
<comment type="caution">
    <text evidence="2">The sequence shown here is derived from an EMBL/GenBank/DDBJ whole genome shotgun (WGS) entry which is preliminary data.</text>
</comment>